<feature type="transmembrane region" description="Helical" evidence="2">
    <location>
        <begin position="311"/>
        <end position="332"/>
    </location>
</feature>
<keyword evidence="2" id="KW-0472">Membrane</keyword>
<feature type="compositionally biased region" description="Low complexity" evidence="1">
    <location>
        <begin position="539"/>
        <end position="551"/>
    </location>
</feature>
<feature type="region of interest" description="Disordered" evidence="1">
    <location>
        <begin position="438"/>
        <end position="457"/>
    </location>
</feature>
<evidence type="ECO:0000313" key="5">
    <source>
        <dbReference type="EMBL" id="CAL4802298.1"/>
    </source>
</evidence>
<sequence length="672" mass="73836">MTRKVVDNSVEDIQPHEDHWLGQWACSLSVILFLIAFGLSGQMVPRCTAEQGMCTPGECTCPFPLMKRDLVTQDAQACSQCVEEFCPAVVEGDPACSTAACDCEDPSWPRIDVGTPEKPCMQCVHPHVDVTLRREGDNDCLDFGENRTCTVFRYNGAAMLDKTSNRSSCLTWSNGDWQLTQCQGTPGGSAKFTQRSNKDEALTKGTFCTSRGKQCLHIKEYMCKTDPSQCSTEMCRCEDPSHVRKELQTVDRSTCYLCTPVLPECPVSPAACSSEACECKPGFFKAPQNSDESCFSCQPETVPSVTGLTSILTLLSAAATFLLCIALVAVVGCAIRGSIVGDPAPTKRKRRGSQARTWSENCALYLEEAIQVVCTRVGEWKPFKRVSWAVRKVVAFLDACDAALDPVYFFFEAGLDRIQNAINVGIDKAKKLIGMGQTESTKTVKPKRERETDRQGHNDVAKEHFVPRAAHDRVGAKGAGERDQSISWDPINVNVSNEEWMNYVIPNVSAQRQARYARNEPPPPNSAVQRLRQRREAKAQAAAEKATAQAASVTEVEVDESWIDAMEEKEAKEKEAKEKAAAQRRERKQAAKARRAKVAAGGPQEAENDEVEETTAPATETSESENKKAKVEEPRAADTEGPDMNPQDEIEEPKAEVVQENPKASGQLDGSN</sequence>
<feature type="compositionally biased region" description="Acidic residues" evidence="1">
    <location>
        <begin position="556"/>
        <end position="565"/>
    </location>
</feature>
<dbReference type="Proteomes" id="UP001152797">
    <property type="component" value="Unassembled WGS sequence"/>
</dbReference>
<keyword evidence="2" id="KW-0812">Transmembrane</keyword>
<evidence type="ECO:0000313" key="6">
    <source>
        <dbReference type="Proteomes" id="UP001152797"/>
    </source>
</evidence>
<dbReference type="EMBL" id="CAMXCT030006511">
    <property type="protein sequence ID" value="CAL4802298.1"/>
    <property type="molecule type" value="Genomic_DNA"/>
</dbReference>
<keyword evidence="6" id="KW-1185">Reference proteome</keyword>
<dbReference type="EMBL" id="CAMXCT010006511">
    <property type="protein sequence ID" value="CAI4014986.1"/>
    <property type="molecule type" value="Genomic_DNA"/>
</dbReference>
<name>A0A9P1DT51_9DINO</name>
<feature type="compositionally biased region" description="Basic and acidic residues" evidence="1">
    <location>
        <begin position="624"/>
        <end position="638"/>
    </location>
</feature>
<evidence type="ECO:0000313" key="3">
    <source>
        <dbReference type="EMBL" id="CAI4014986.1"/>
    </source>
</evidence>
<feature type="transmembrane region" description="Helical" evidence="2">
    <location>
        <begin position="20"/>
        <end position="39"/>
    </location>
</feature>
<organism evidence="3">
    <name type="scientific">Cladocopium goreaui</name>
    <dbReference type="NCBI Taxonomy" id="2562237"/>
    <lineage>
        <taxon>Eukaryota</taxon>
        <taxon>Sar</taxon>
        <taxon>Alveolata</taxon>
        <taxon>Dinophyceae</taxon>
        <taxon>Suessiales</taxon>
        <taxon>Symbiodiniaceae</taxon>
        <taxon>Cladocopium</taxon>
    </lineage>
</organism>
<dbReference type="AlphaFoldDB" id="A0A9P1DT51"/>
<reference evidence="3" key="1">
    <citation type="submission" date="2022-10" db="EMBL/GenBank/DDBJ databases">
        <authorList>
            <person name="Chen Y."/>
            <person name="Dougan E. K."/>
            <person name="Chan C."/>
            <person name="Rhodes N."/>
            <person name="Thang M."/>
        </authorList>
    </citation>
    <scope>NUCLEOTIDE SEQUENCE</scope>
</reference>
<feature type="compositionally biased region" description="Basic and acidic residues" evidence="1">
    <location>
        <begin position="566"/>
        <end position="584"/>
    </location>
</feature>
<gene>
    <name evidence="3" type="ORF">C1SCF055_LOCUS39842</name>
</gene>
<protein>
    <submittedName>
        <fullName evidence="5">C3H1-type domain-containing protein</fullName>
    </submittedName>
</protein>
<feature type="compositionally biased region" description="Basic and acidic residues" evidence="1">
    <location>
        <begin position="446"/>
        <end position="457"/>
    </location>
</feature>
<dbReference type="OrthoDB" id="410307at2759"/>
<comment type="caution">
    <text evidence="3">The sequence shown here is derived from an EMBL/GenBank/DDBJ whole genome shotgun (WGS) entry which is preliminary data.</text>
</comment>
<feature type="compositionally biased region" description="Basic residues" evidence="1">
    <location>
        <begin position="585"/>
        <end position="597"/>
    </location>
</feature>
<evidence type="ECO:0000313" key="4">
    <source>
        <dbReference type="EMBL" id="CAL1168361.1"/>
    </source>
</evidence>
<dbReference type="EMBL" id="CAMXCT020006511">
    <property type="protein sequence ID" value="CAL1168361.1"/>
    <property type="molecule type" value="Genomic_DNA"/>
</dbReference>
<reference evidence="4" key="2">
    <citation type="submission" date="2024-04" db="EMBL/GenBank/DDBJ databases">
        <authorList>
            <person name="Chen Y."/>
            <person name="Shah S."/>
            <person name="Dougan E. K."/>
            <person name="Thang M."/>
            <person name="Chan C."/>
        </authorList>
    </citation>
    <scope>NUCLEOTIDE SEQUENCE [LARGE SCALE GENOMIC DNA]</scope>
</reference>
<accession>A0A9P1DT51</accession>
<feature type="region of interest" description="Disordered" evidence="1">
    <location>
        <begin position="515"/>
        <end position="672"/>
    </location>
</feature>
<evidence type="ECO:0000256" key="2">
    <source>
        <dbReference type="SAM" id="Phobius"/>
    </source>
</evidence>
<evidence type="ECO:0000256" key="1">
    <source>
        <dbReference type="SAM" id="MobiDB-lite"/>
    </source>
</evidence>
<proteinExistence type="predicted"/>
<feature type="compositionally biased region" description="Polar residues" evidence="1">
    <location>
        <begin position="662"/>
        <end position="672"/>
    </location>
</feature>
<keyword evidence="2" id="KW-1133">Transmembrane helix</keyword>